<dbReference type="Gene3D" id="2.60.40.10">
    <property type="entry name" value="Immunoglobulins"/>
    <property type="match status" value="1"/>
</dbReference>
<dbReference type="InterPro" id="IPR001434">
    <property type="entry name" value="OmcB-like_DUF11"/>
</dbReference>
<dbReference type="Proteomes" id="UP000440096">
    <property type="component" value="Unassembled WGS sequence"/>
</dbReference>
<accession>A0A6N7YPG7</accession>
<dbReference type="OrthoDB" id="3666463at2"/>
<feature type="signal peptide" evidence="1">
    <location>
        <begin position="1"/>
        <end position="19"/>
    </location>
</feature>
<proteinExistence type="predicted"/>
<dbReference type="InterPro" id="IPR013783">
    <property type="entry name" value="Ig-like_fold"/>
</dbReference>
<keyword evidence="4" id="KW-1185">Reference proteome</keyword>
<organism evidence="3 4">
    <name type="scientific">Amycolatopsis pithecellobii</name>
    <dbReference type="NCBI Taxonomy" id="664692"/>
    <lineage>
        <taxon>Bacteria</taxon>
        <taxon>Bacillati</taxon>
        <taxon>Actinomycetota</taxon>
        <taxon>Actinomycetes</taxon>
        <taxon>Pseudonocardiales</taxon>
        <taxon>Pseudonocardiaceae</taxon>
        <taxon>Amycolatopsis</taxon>
    </lineage>
</organism>
<evidence type="ECO:0000313" key="3">
    <source>
        <dbReference type="EMBL" id="MTD54895.1"/>
    </source>
</evidence>
<feature type="domain" description="DUF11" evidence="2">
    <location>
        <begin position="159"/>
        <end position="261"/>
    </location>
</feature>
<feature type="chain" id="PRO_5039188752" evidence="1">
    <location>
        <begin position="20"/>
        <end position="272"/>
    </location>
</feature>
<dbReference type="AlphaFoldDB" id="A0A6N7YPG7"/>
<dbReference type="InterPro" id="IPR047589">
    <property type="entry name" value="DUF11_rpt"/>
</dbReference>
<dbReference type="Pfam" id="PF01345">
    <property type="entry name" value="DUF11"/>
    <property type="match status" value="1"/>
</dbReference>
<keyword evidence="1" id="KW-0732">Signal</keyword>
<evidence type="ECO:0000313" key="4">
    <source>
        <dbReference type="Proteomes" id="UP000440096"/>
    </source>
</evidence>
<gene>
    <name evidence="3" type="ORF">GKO32_13035</name>
</gene>
<dbReference type="RefSeq" id="WP_154757104.1">
    <property type="nucleotide sequence ID" value="NZ_WMBA01000016.1"/>
</dbReference>
<dbReference type="GO" id="GO:0005975">
    <property type="term" value="P:carbohydrate metabolic process"/>
    <property type="evidence" value="ECO:0007669"/>
    <property type="project" value="UniProtKB-ARBA"/>
</dbReference>
<evidence type="ECO:0000259" key="2">
    <source>
        <dbReference type="Pfam" id="PF01345"/>
    </source>
</evidence>
<name>A0A6N7YPG7_9PSEU</name>
<reference evidence="3 4" key="1">
    <citation type="submission" date="2019-11" db="EMBL/GenBank/DDBJ databases">
        <title>Draft genome of Amycolatopsis RM579.</title>
        <authorList>
            <person name="Duangmal K."/>
            <person name="Mingma R."/>
        </authorList>
    </citation>
    <scope>NUCLEOTIDE SEQUENCE [LARGE SCALE GENOMIC DNA]</scope>
    <source>
        <strain evidence="3 4">RM579</strain>
    </source>
</reference>
<dbReference type="EMBL" id="WMBA01000016">
    <property type="protein sequence ID" value="MTD54895.1"/>
    <property type="molecule type" value="Genomic_DNA"/>
</dbReference>
<protein>
    <submittedName>
        <fullName evidence="3">DUF11 domain-containing protein</fullName>
    </submittedName>
</protein>
<sequence length="272" mass="27321">MFTLLAAGATALSVAPAAAAPPSSSADVNPATVAQGQTFTVTEQIYNPQDFTVTFAKAALYSTPQAITDVADLVSCTGTTSDCFVYGSSFRAPVGDLPPGESRSVTFTLRAKEDVNPGTVTLQTQFVGDNYAFDTLAGPELTVTGTPKTADVGVALAASSRGSQITYTITATNSGPADATGIQVSSTYASGLNYGGSTACTRSGTRGVTCTIAALPSGTSKTVSYTANTGLLTLGPLTTTATRQASTPADPNAGNDSASVTCNALTALLVHC</sequence>
<dbReference type="NCBIfam" id="TIGR01451">
    <property type="entry name" value="B_ant_repeat"/>
    <property type="match status" value="1"/>
</dbReference>
<comment type="caution">
    <text evidence="3">The sequence shown here is derived from an EMBL/GenBank/DDBJ whole genome shotgun (WGS) entry which is preliminary data.</text>
</comment>
<evidence type="ECO:0000256" key="1">
    <source>
        <dbReference type="SAM" id="SignalP"/>
    </source>
</evidence>